<dbReference type="AlphaFoldDB" id="A0A0M7B940"/>
<organism evidence="9 10">
    <name type="scientific">Jannaschia seosinensis</name>
    <dbReference type="NCBI Taxonomy" id="313367"/>
    <lineage>
        <taxon>Bacteria</taxon>
        <taxon>Pseudomonadati</taxon>
        <taxon>Pseudomonadota</taxon>
        <taxon>Alphaproteobacteria</taxon>
        <taxon>Rhodobacterales</taxon>
        <taxon>Roseobacteraceae</taxon>
        <taxon>Jannaschia</taxon>
    </lineage>
</organism>
<keyword evidence="10" id="KW-1185">Reference proteome</keyword>
<evidence type="ECO:0000313" key="9">
    <source>
        <dbReference type="EMBL" id="CUH19371.1"/>
    </source>
</evidence>
<dbReference type="STRING" id="313367.JSE7799_00474"/>
<comment type="subcellular location">
    <subcellularLocation>
        <location evidence="1">Cell membrane</location>
        <topology evidence="1">Multi-pass membrane protein</topology>
    </subcellularLocation>
</comment>
<name>A0A0M7B940_9RHOB</name>
<evidence type="ECO:0000256" key="2">
    <source>
        <dbReference type="ARBA" id="ARBA00006448"/>
    </source>
</evidence>
<protein>
    <recommendedName>
        <fullName evidence="8">YetF C-terminal domain-containing protein</fullName>
    </recommendedName>
</protein>
<dbReference type="PANTHER" id="PTHR34582">
    <property type="entry name" value="UPF0702 TRANSMEMBRANE PROTEIN YCAP"/>
    <property type="match status" value="1"/>
</dbReference>
<keyword evidence="3" id="KW-1003">Cell membrane</keyword>
<reference evidence="9 10" key="1">
    <citation type="submission" date="2015-09" db="EMBL/GenBank/DDBJ databases">
        <authorList>
            <person name="Jackson K.R."/>
            <person name="Lunt B.L."/>
            <person name="Fisher J.N.B."/>
            <person name="Gardner A.V."/>
            <person name="Bailey M.E."/>
            <person name="Deus L.M."/>
            <person name="Earl A.S."/>
            <person name="Gibby P.D."/>
            <person name="Hartmann K.A."/>
            <person name="Liu J.E."/>
            <person name="Manci A.M."/>
            <person name="Nielsen D.A."/>
            <person name="Solomon M.B."/>
            <person name="Breakwell D.P."/>
            <person name="Burnett S.H."/>
            <person name="Grose J.H."/>
        </authorList>
    </citation>
    <scope>NUCLEOTIDE SEQUENCE [LARGE SCALE GENOMIC DNA]</scope>
    <source>
        <strain evidence="9 10">CECT 7799</strain>
    </source>
</reference>
<dbReference type="PANTHER" id="PTHR34582:SF6">
    <property type="entry name" value="UPF0702 TRANSMEMBRANE PROTEIN YCAP"/>
    <property type="match status" value="1"/>
</dbReference>
<evidence type="ECO:0000256" key="3">
    <source>
        <dbReference type="ARBA" id="ARBA00022475"/>
    </source>
</evidence>
<feature type="transmembrane region" description="Helical" evidence="7">
    <location>
        <begin position="37"/>
        <end position="53"/>
    </location>
</feature>
<evidence type="ECO:0000313" key="10">
    <source>
        <dbReference type="Proteomes" id="UP000049455"/>
    </source>
</evidence>
<dbReference type="OrthoDB" id="9793799at2"/>
<evidence type="ECO:0000256" key="5">
    <source>
        <dbReference type="ARBA" id="ARBA00022989"/>
    </source>
</evidence>
<proteinExistence type="inferred from homology"/>
<gene>
    <name evidence="9" type="ORF">JSE7799_00474</name>
</gene>
<evidence type="ECO:0000259" key="8">
    <source>
        <dbReference type="Pfam" id="PF04239"/>
    </source>
</evidence>
<keyword evidence="6 7" id="KW-0472">Membrane</keyword>
<keyword evidence="5 7" id="KW-1133">Transmembrane helix</keyword>
<dbReference type="EMBL" id="CYPR01000023">
    <property type="protein sequence ID" value="CUH19371.1"/>
    <property type="molecule type" value="Genomic_DNA"/>
</dbReference>
<dbReference type="Pfam" id="PF04239">
    <property type="entry name" value="DUF421"/>
    <property type="match status" value="1"/>
</dbReference>
<evidence type="ECO:0000256" key="4">
    <source>
        <dbReference type="ARBA" id="ARBA00022692"/>
    </source>
</evidence>
<sequence>MPDWMTILLDAVILLPALMLFVRIAGLRSFAKMSAHDFAVTVATGSVVASTVVNPSTPWSMGLLALAALLAVQTAIGAFRVRVKRAQHWTDNEPLVLMRDGLVREEALVEARMTRDDLRQKLRGAGVTRMADAALVVLETTGDVSVLTEPPEDTLVAELRGIGAPPPGPTGSL</sequence>
<dbReference type="InterPro" id="IPR007353">
    <property type="entry name" value="DUF421"/>
</dbReference>
<keyword evidence="4 7" id="KW-0812">Transmembrane</keyword>
<dbReference type="InterPro" id="IPR023090">
    <property type="entry name" value="UPF0702_alpha/beta_dom_sf"/>
</dbReference>
<feature type="transmembrane region" description="Helical" evidence="7">
    <location>
        <begin position="6"/>
        <end position="25"/>
    </location>
</feature>
<comment type="similarity">
    <text evidence="2">Belongs to the UPF0702 family.</text>
</comment>
<feature type="domain" description="YetF C-terminal" evidence="8">
    <location>
        <begin position="82"/>
        <end position="150"/>
    </location>
</feature>
<accession>A0A0M7B940</accession>
<dbReference type="GO" id="GO:0005886">
    <property type="term" value="C:plasma membrane"/>
    <property type="evidence" value="ECO:0007669"/>
    <property type="project" value="UniProtKB-SubCell"/>
</dbReference>
<evidence type="ECO:0000256" key="6">
    <source>
        <dbReference type="ARBA" id="ARBA00023136"/>
    </source>
</evidence>
<feature type="transmembrane region" description="Helical" evidence="7">
    <location>
        <begin position="59"/>
        <end position="79"/>
    </location>
</feature>
<dbReference type="Proteomes" id="UP000049455">
    <property type="component" value="Unassembled WGS sequence"/>
</dbReference>
<evidence type="ECO:0000256" key="1">
    <source>
        <dbReference type="ARBA" id="ARBA00004651"/>
    </source>
</evidence>
<evidence type="ECO:0000256" key="7">
    <source>
        <dbReference type="SAM" id="Phobius"/>
    </source>
</evidence>
<dbReference type="Gene3D" id="3.30.240.20">
    <property type="entry name" value="bsu07140 like domains"/>
    <property type="match status" value="1"/>
</dbReference>